<evidence type="ECO:0000259" key="5">
    <source>
        <dbReference type="SMART" id="SM00642"/>
    </source>
</evidence>
<proteinExistence type="predicted"/>
<dbReference type="Pfam" id="PF00128">
    <property type="entry name" value="Alpha-amylase"/>
    <property type="match status" value="1"/>
</dbReference>
<dbReference type="SUPFAM" id="SSF51011">
    <property type="entry name" value="Glycosyl hydrolase domain"/>
    <property type="match status" value="1"/>
</dbReference>
<evidence type="ECO:0000256" key="2">
    <source>
        <dbReference type="ARBA" id="ARBA00022723"/>
    </source>
</evidence>
<organism evidence="6 7">
    <name type="scientific">Rheinheimera mesophila</name>
    <dbReference type="NCBI Taxonomy" id="1547515"/>
    <lineage>
        <taxon>Bacteria</taxon>
        <taxon>Pseudomonadati</taxon>
        <taxon>Pseudomonadota</taxon>
        <taxon>Gammaproteobacteria</taxon>
        <taxon>Chromatiales</taxon>
        <taxon>Chromatiaceae</taxon>
        <taxon>Rheinheimera</taxon>
    </lineage>
</organism>
<dbReference type="AlphaFoldDB" id="A0A3P3QGZ1"/>
<keyword evidence="6" id="KW-0808">Transferase</keyword>
<dbReference type="Gene3D" id="3.20.20.80">
    <property type="entry name" value="Glycosidases"/>
    <property type="match status" value="1"/>
</dbReference>
<dbReference type="RefSeq" id="WP_046519766.1">
    <property type="nucleotide sequence ID" value="NZ_LAVS01000017.1"/>
</dbReference>
<dbReference type="EMBL" id="RRCF01000003">
    <property type="protein sequence ID" value="RRJ20414.1"/>
    <property type="molecule type" value="Genomic_DNA"/>
</dbReference>
<feature type="signal peptide" evidence="4">
    <location>
        <begin position="1"/>
        <end position="19"/>
    </location>
</feature>
<keyword evidence="2" id="KW-0479">Metal-binding</keyword>
<keyword evidence="7" id="KW-1185">Reference proteome</keyword>
<protein>
    <submittedName>
        <fullName evidence="6">Cyclomaltodextrin glucanotransferase</fullName>
    </submittedName>
</protein>
<reference evidence="6 7" key="1">
    <citation type="submission" date="2018-11" db="EMBL/GenBank/DDBJ databases">
        <title>Draft genome analysis of Rheinheimera mesophila isolated from an industrial waste site.</title>
        <authorList>
            <person name="Yu Q."/>
            <person name="Qi Y."/>
            <person name="Zhang H."/>
            <person name="Lu Y."/>
            <person name="Pu J."/>
        </authorList>
    </citation>
    <scope>NUCLEOTIDE SEQUENCE [LARGE SCALE GENOMIC DNA]</scope>
    <source>
        <strain evidence="6 7">IITR13</strain>
    </source>
</reference>
<sequence>MKTTALILLCSLTSTSVVAAKAELYGTLEPFAKETVYFLLTDRFVDGDPTNNFVQQGLPGQSTFNRPLLGPDGRSANIGYLGGDFKGIVQHANYIKDLGFSYVWTTPIVDNPDYVFTGGEPVVFGTPYGDGGKTGYHGYWGINFYQVDEHLESADLNFAQFTAALKQQGLGYVLDVVANHGSPAYSMPKGQVGHFGQLFDQSGRLVADHQNLPPQQLSHTHPLHQFYNKTTGLAQLSDLNENNPAVLDYLVNAHLKWIEQGASAIRIDTIKEMPHHFWKKFTDKIRQKHPDIFIFAESFNFEAEKAAEHTWPENGGVSVLDFPGRNGITSVFEHKNSHYSQILNHLHLDSGVYANPYELMTFYDNHDMARMNASDQGFINANNWLFTSRGIPVIYYGSEINFMTGEREHTGNRNYLGAERLKTAAQHPVHQQLKAVIALRNQSIALQRGLQLNLDYQQHTAAFLRLYQRQGQSETALVLLNKSDQPQQLKIPALPQSGSWHNLANGQELGSLTHLTLEPHSVQVWINKTPIQNTALIVQLSEQMKKLKL</sequence>
<dbReference type="PANTHER" id="PTHR10357">
    <property type="entry name" value="ALPHA-AMYLASE FAMILY MEMBER"/>
    <property type="match status" value="1"/>
</dbReference>
<dbReference type="SUPFAM" id="SSF51445">
    <property type="entry name" value="(Trans)glycosidases"/>
    <property type="match status" value="1"/>
</dbReference>
<evidence type="ECO:0000256" key="4">
    <source>
        <dbReference type="SAM" id="SignalP"/>
    </source>
</evidence>
<dbReference type="OrthoDB" id="9805159at2"/>
<dbReference type="InterPro" id="IPR006047">
    <property type="entry name" value="GH13_cat_dom"/>
</dbReference>
<dbReference type="GO" id="GO:0046872">
    <property type="term" value="F:metal ion binding"/>
    <property type="evidence" value="ECO:0007669"/>
    <property type="project" value="UniProtKB-KW"/>
</dbReference>
<dbReference type="InterPro" id="IPR013780">
    <property type="entry name" value="Glyco_hydro_b"/>
</dbReference>
<gene>
    <name evidence="6" type="ORF">EIK76_12910</name>
</gene>
<dbReference type="PANTHER" id="PTHR10357:SF215">
    <property type="entry name" value="ALPHA-AMYLASE 1"/>
    <property type="match status" value="1"/>
</dbReference>
<dbReference type="Gene3D" id="2.60.40.1180">
    <property type="entry name" value="Golgi alpha-mannosidase II"/>
    <property type="match status" value="1"/>
</dbReference>
<comment type="cofactor">
    <cofactor evidence="1">
        <name>Ca(2+)</name>
        <dbReference type="ChEBI" id="CHEBI:29108"/>
    </cofactor>
</comment>
<dbReference type="GO" id="GO:0016740">
    <property type="term" value="F:transferase activity"/>
    <property type="evidence" value="ECO:0007669"/>
    <property type="project" value="UniProtKB-KW"/>
</dbReference>
<evidence type="ECO:0000313" key="7">
    <source>
        <dbReference type="Proteomes" id="UP000276260"/>
    </source>
</evidence>
<feature type="chain" id="PRO_5018523962" evidence="4">
    <location>
        <begin position="20"/>
        <end position="549"/>
    </location>
</feature>
<evidence type="ECO:0000256" key="3">
    <source>
        <dbReference type="ARBA" id="ARBA00022729"/>
    </source>
</evidence>
<name>A0A3P3QGZ1_9GAMM</name>
<keyword evidence="3 4" id="KW-0732">Signal</keyword>
<accession>A0A3P3QGZ1</accession>
<evidence type="ECO:0000256" key="1">
    <source>
        <dbReference type="ARBA" id="ARBA00001913"/>
    </source>
</evidence>
<dbReference type="CDD" id="cd11339">
    <property type="entry name" value="AmyAc_bac_CMD_like_2"/>
    <property type="match status" value="1"/>
</dbReference>
<comment type="caution">
    <text evidence="6">The sequence shown here is derived from an EMBL/GenBank/DDBJ whole genome shotgun (WGS) entry which is preliminary data.</text>
</comment>
<evidence type="ECO:0000313" key="6">
    <source>
        <dbReference type="EMBL" id="RRJ20414.1"/>
    </source>
</evidence>
<dbReference type="InterPro" id="IPR017853">
    <property type="entry name" value="GH"/>
</dbReference>
<dbReference type="Proteomes" id="UP000276260">
    <property type="component" value="Unassembled WGS sequence"/>
</dbReference>
<feature type="domain" description="Glycosyl hydrolase family 13 catalytic" evidence="5">
    <location>
        <begin position="38"/>
        <end position="440"/>
    </location>
</feature>
<dbReference type="GO" id="GO:0005975">
    <property type="term" value="P:carbohydrate metabolic process"/>
    <property type="evidence" value="ECO:0007669"/>
    <property type="project" value="InterPro"/>
</dbReference>
<dbReference type="SMART" id="SM00642">
    <property type="entry name" value="Aamy"/>
    <property type="match status" value="1"/>
</dbReference>